<evidence type="ECO:0000313" key="1">
    <source>
        <dbReference type="EMBL" id="GGG56169.1"/>
    </source>
</evidence>
<organism evidence="1 2">
    <name type="scientific">Pseudohongiella nitratireducens</name>
    <dbReference type="NCBI Taxonomy" id="1768907"/>
    <lineage>
        <taxon>Bacteria</taxon>
        <taxon>Pseudomonadati</taxon>
        <taxon>Pseudomonadota</taxon>
        <taxon>Gammaproteobacteria</taxon>
        <taxon>Pseudomonadales</taxon>
        <taxon>Pseudohongiellaceae</taxon>
        <taxon>Pseudohongiella</taxon>
    </lineage>
</organism>
<keyword evidence="2" id="KW-1185">Reference proteome</keyword>
<accession>A0A917GTR1</accession>
<gene>
    <name evidence="1" type="ORF">GCM10011403_11630</name>
</gene>
<proteinExistence type="predicted"/>
<dbReference type="RefSeq" id="WP_068893814.1">
    <property type="nucleotide sequence ID" value="NZ_BMIY01000005.1"/>
</dbReference>
<evidence type="ECO:0000313" key="2">
    <source>
        <dbReference type="Proteomes" id="UP000627715"/>
    </source>
</evidence>
<reference evidence="1" key="1">
    <citation type="journal article" date="2014" name="Int. J. Syst. Evol. Microbiol.">
        <title>Complete genome sequence of Corynebacterium casei LMG S-19264T (=DSM 44701T), isolated from a smear-ripened cheese.</title>
        <authorList>
            <consortium name="US DOE Joint Genome Institute (JGI-PGF)"/>
            <person name="Walter F."/>
            <person name="Albersmeier A."/>
            <person name="Kalinowski J."/>
            <person name="Ruckert C."/>
        </authorList>
    </citation>
    <scope>NUCLEOTIDE SEQUENCE</scope>
    <source>
        <strain evidence="1">CGMCC 1.15425</strain>
    </source>
</reference>
<dbReference type="Proteomes" id="UP000627715">
    <property type="component" value="Unassembled WGS sequence"/>
</dbReference>
<reference evidence="1" key="2">
    <citation type="submission" date="2020-09" db="EMBL/GenBank/DDBJ databases">
        <authorList>
            <person name="Sun Q."/>
            <person name="Zhou Y."/>
        </authorList>
    </citation>
    <scope>NUCLEOTIDE SEQUENCE</scope>
    <source>
        <strain evidence="1">CGMCC 1.15425</strain>
    </source>
</reference>
<protein>
    <recommendedName>
        <fullName evidence="3">YqjK-like protein</fullName>
    </recommendedName>
</protein>
<dbReference type="AlphaFoldDB" id="A0A917GTR1"/>
<dbReference type="EMBL" id="BMIY01000005">
    <property type="protein sequence ID" value="GGG56169.1"/>
    <property type="molecule type" value="Genomic_DNA"/>
</dbReference>
<sequence>MNRNDQIRRIERLEVELSARLTQASVTSRRPLAIIMKHKQWLFPGAGLAFGVMLARIPFRNVVTRSISATLLAMRVRRIASRALQRM</sequence>
<comment type="caution">
    <text evidence="1">The sequence shown here is derived from an EMBL/GenBank/DDBJ whole genome shotgun (WGS) entry which is preliminary data.</text>
</comment>
<evidence type="ECO:0008006" key="3">
    <source>
        <dbReference type="Google" id="ProtNLM"/>
    </source>
</evidence>
<name>A0A917GTR1_9GAMM</name>